<evidence type="ECO:0000313" key="2">
    <source>
        <dbReference type="Proteomes" id="UP000594820"/>
    </source>
</evidence>
<dbReference type="Proteomes" id="UP000594820">
    <property type="component" value="Segment"/>
</dbReference>
<dbReference type="KEGG" id="vg:63027133"/>
<dbReference type="EMBL" id="MW314850">
    <property type="protein sequence ID" value="QPO17099.1"/>
    <property type="molecule type" value="Genomic_DNA"/>
</dbReference>
<protein>
    <submittedName>
        <fullName evidence="1">Major tail protein</fullName>
    </submittedName>
</protein>
<organism evidence="1 2">
    <name type="scientific">Gordonia phage Lilbeanie</name>
    <dbReference type="NCBI Taxonomy" id="2794947"/>
    <lineage>
        <taxon>Viruses</taxon>
        <taxon>Duplodnaviria</taxon>
        <taxon>Heunggongvirae</taxon>
        <taxon>Uroviricota</taxon>
        <taxon>Caudoviricetes</taxon>
        <taxon>Stackebrandtviridae</taxon>
        <taxon>Lilbeanievirus</taxon>
        <taxon>Lilbeanievirus lilbeanie</taxon>
    </lineage>
</organism>
<name>A0A7T1KS82_9CAUD</name>
<proteinExistence type="predicted"/>
<keyword evidence="2" id="KW-1185">Reference proteome</keyword>
<evidence type="ECO:0000313" key="1">
    <source>
        <dbReference type="EMBL" id="QPO17099.1"/>
    </source>
</evidence>
<dbReference type="GeneID" id="63027133"/>
<accession>A0A7T1KS82</accession>
<reference evidence="1 2" key="1">
    <citation type="submission" date="2020-12" db="EMBL/GenBank/DDBJ databases">
        <authorList>
            <person name="Mahalingham V.A."/>
            <person name="Abad L.A."/>
            <person name="Dennis E.A."/>
            <person name="Alston T.C."/>
            <person name="Buckley J.R."/>
            <person name="Cao N.T."/>
            <person name="Cole K.B."/>
            <person name="Davis H.C."/>
            <person name="Fisher D.E."/>
            <person name="Jennings A.R."/>
            <person name="Litwin A.R."/>
            <person name="McCartney J.B."/>
            <person name="Mitchell K.E."/>
            <person name="Nasser J.B."/>
            <person name="Paudel P."/>
            <person name="Richoux S.A."/>
            <person name="Sisung K.L."/>
            <person name="Smith M.L."/>
            <person name="Sonnier C.R."/>
            <person name="Underwood K.G."/>
            <person name="Hunter C.W."/>
            <person name="Gottschalck B.A."/>
            <person name="Wiggina Z.F."/>
            <person name="Spears T.J."/>
            <person name="Hancock A.M."/>
            <person name="Gissendanner C.R."/>
            <person name="Findley A.M."/>
            <person name="Garlena R.A."/>
            <person name="Russell D.A."/>
            <person name="Jacobs-Sera D."/>
            <person name="Hatfull G.F."/>
        </authorList>
    </citation>
    <scope>NUCLEOTIDE SEQUENCE [LARGE SCALE GENOMIC DNA]</scope>
</reference>
<dbReference type="RefSeq" id="YP_010002582.1">
    <property type="nucleotide sequence ID" value="NC_053246.1"/>
</dbReference>
<sequence>MANVAWPSVRAKIMRITRLDDCGVPASTGTKNQIVTPGLVKVDISAEYEDGTENAPKNGNDDFCWVERNEDKFKYFNLGIQFCDVDPEAYEIVTKNPIWTDAAGDATGIKMGRYARVEGNFALEVWSDIPGSACGPNGKQWGYWLWPFIGPARLDELTLNNEAAEFNLSNAITKDGSGWEDGPYNVELNDAEPPVAAKLNTALTAEDHFVFFRTNVAPPTKTNGAVAIPA</sequence>
<gene>
    <name evidence="1" type="primary">21</name>
    <name evidence="1" type="ORF">SEA_LILBEANIE_21</name>
</gene>